<dbReference type="PANTHER" id="PTHR46889">
    <property type="entry name" value="TRANSPOSASE INSF FOR INSERTION SEQUENCE IS3B-RELATED"/>
    <property type="match status" value="1"/>
</dbReference>
<comment type="caution">
    <text evidence="3">The sequence shown here is derived from an EMBL/GenBank/DDBJ whole genome shotgun (WGS) entry which is preliminary data.</text>
</comment>
<sequence length="97" mass="11321">MIRFQFTCDHIPDYSVKRMCTVLGLNRSSYYKWKNSAPRRRARLLDDAVVAAEIQTIFDAENGVWGARRITAELNDPTRRDGATTPAKRINRKRWHV</sequence>
<organism evidence="3 4">
    <name type="scientific">Corynebacterium hiratae</name>
    <dbReference type="NCBI Taxonomy" id="3139423"/>
    <lineage>
        <taxon>Bacteria</taxon>
        <taxon>Bacillati</taxon>
        <taxon>Actinomycetota</taxon>
        <taxon>Actinomycetes</taxon>
        <taxon>Mycobacteriales</taxon>
        <taxon>Corynebacteriaceae</taxon>
        <taxon>Corynebacterium</taxon>
    </lineage>
</organism>
<name>A0A2N6TF36_9CORY</name>
<dbReference type="InterPro" id="IPR025948">
    <property type="entry name" value="HTH-like_dom"/>
</dbReference>
<keyword evidence="4" id="KW-1185">Reference proteome</keyword>
<feature type="region of interest" description="Disordered" evidence="1">
    <location>
        <begin position="77"/>
        <end position="97"/>
    </location>
</feature>
<accession>A0A2N6TF36</accession>
<dbReference type="InterPro" id="IPR050900">
    <property type="entry name" value="Transposase_IS3/IS150/IS904"/>
</dbReference>
<evidence type="ECO:0000259" key="2">
    <source>
        <dbReference type="Pfam" id="PF13276"/>
    </source>
</evidence>
<evidence type="ECO:0000256" key="1">
    <source>
        <dbReference type="SAM" id="MobiDB-lite"/>
    </source>
</evidence>
<feature type="domain" description="HTH-like" evidence="2">
    <location>
        <begin position="46"/>
        <end position="76"/>
    </location>
</feature>
<gene>
    <name evidence="3" type="ORF">FNY97_09665</name>
</gene>
<dbReference type="Proteomes" id="UP000320443">
    <property type="component" value="Unassembled WGS sequence"/>
</dbReference>
<dbReference type="PANTHER" id="PTHR46889:SF5">
    <property type="entry name" value="INTEGRASE PROTEIN"/>
    <property type="match status" value="1"/>
</dbReference>
<dbReference type="EMBL" id="VKDK01000017">
    <property type="protein sequence ID" value="TRX60319.1"/>
    <property type="molecule type" value="Genomic_DNA"/>
</dbReference>
<dbReference type="Pfam" id="PF13276">
    <property type="entry name" value="HTH_21"/>
    <property type="match status" value="1"/>
</dbReference>
<protein>
    <submittedName>
        <fullName evidence="3">IS3 family transposase</fullName>
    </submittedName>
</protein>
<reference evidence="3 4" key="1">
    <citation type="submission" date="2019-07" db="EMBL/GenBank/DDBJ databases">
        <title>Draft genome of C. aurimucosum strain 2274.</title>
        <authorList>
            <person name="Pacheco L.G.C."/>
            <person name="Aguiar E.R.G.R."/>
            <person name="Santos C.S."/>
            <person name="Rocha D.J.P.G."/>
            <person name="Sant'Anna L.O."/>
            <person name="Mattos-Guaraldi A.L."/>
            <person name="Santos L.S."/>
        </authorList>
    </citation>
    <scope>NUCLEOTIDE SEQUENCE [LARGE SCALE GENOMIC DNA]</scope>
    <source>
        <strain evidence="3 4">2274</strain>
    </source>
</reference>
<dbReference type="AlphaFoldDB" id="A0A2N6TF36"/>
<evidence type="ECO:0000313" key="3">
    <source>
        <dbReference type="EMBL" id="TRX60319.1"/>
    </source>
</evidence>
<evidence type="ECO:0000313" key="4">
    <source>
        <dbReference type="Proteomes" id="UP000320443"/>
    </source>
</evidence>
<proteinExistence type="predicted"/>